<reference evidence="1" key="2">
    <citation type="journal article" date="2022" name="New Phytol.">
        <title>Evolutionary transition to the ectomycorrhizal habit in the genomes of a hyperdiverse lineage of mushroom-forming fungi.</title>
        <authorList>
            <person name="Looney B."/>
            <person name="Miyauchi S."/>
            <person name="Morin E."/>
            <person name="Drula E."/>
            <person name="Courty P.E."/>
            <person name="Kohler A."/>
            <person name="Kuo A."/>
            <person name="LaButti K."/>
            <person name="Pangilinan J."/>
            <person name="Lipzen A."/>
            <person name="Riley R."/>
            <person name="Andreopoulos W."/>
            <person name="He G."/>
            <person name="Johnson J."/>
            <person name="Nolan M."/>
            <person name="Tritt A."/>
            <person name="Barry K.W."/>
            <person name="Grigoriev I.V."/>
            <person name="Nagy L.G."/>
            <person name="Hibbett D."/>
            <person name="Henrissat B."/>
            <person name="Matheny P.B."/>
            <person name="Labbe J."/>
            <person name="Martin F.M."/>
        </authorList>
    </citation>
    <scope>NUCLEOTIDE SEQUENCE</scope>
    <source>
        <strain evidence="1">FP105234-sp</strain>
    </source>
</reference>
<organism evidence="1 2">
    <name type="scientific">Auriscalpium vulgare</name>
    <dbReference type="NCBI Taxonomy" id="40419"/>
    <lineage>
        <taxon>Eukaryota</taxon>
        <taxon>Fungi</taxon>
        <taxon>Dikarya</taxon>
        <taxon>Basidiomycota</taxon>
        <taxon>Agaricomycotina</taxon>
        <taxon>Agaricomycetes</taxon>
        <taxon>Russulales</taxon>
        <taxon>Auriscalpiaceae</taxon>
        <taxon>Auriscalpium</taxon>
    </lineage>
</organism>
<keyword evidence="2" id="KW-1185">Reference proteome</keyword>
<proteinExistence type="predicted"/>
<reference evidence="1" key="1">
    <citation type="submission" date="2021-02" db="EMBL/GenBank/DDBJ databases">
        <authorList>
            <consortium name="DOE Joint Genome Institute"/>
            <person name="Ahrendt S."/>
            <person name="Looney B.P."/>
            <person name="Miyauchi S."/>
            <person name="Morin E."/>
            <person name="Drula E."/>
            <person name="Courty P.E."/>
            <person name="Chicoki N."/>
            <person name="Fauchery L."/>
            <person name="Kohler A."/>
            <person name="Kuo A."/>
            <person name="Labutti K."/>
            <person name="Pangilinan J."/>
            <person name="Lipzen A."/>
            <person name="Riley R."/>
            <person name="Andreopoulos W."/>
            <person name="He G."/>
            <person name="Johnson J."/>
            <person name="Barry K.W."/>
            <person name="Grigoriev I.V."/>
            <person name="Nagy L."/>
            <person name="Hibbett D."/>
            <person name="Henrissat B."/>
            <person name="Matheny P.B."/>
            <person name="Labbe J."/>
            <person name="Martin F."/>
        </authorList>
    </citation>
    <scope>NUCLEOTIDE SEQUENCE</scope>
    <source>
        <strain evidence="1">FP105234-sp</strain>
    </source>
</reference>
<gene>
    <name evidence="1" type="ORF">FA95DRAFT_1557984</name>
</gene>
<comment type="caution">
    <text evidence="1">The sequence shown here is derived from an EMBL/GenBank/DDBJ whole genome shotgun (WGS) entry which is preliminary data.</text>
</comment>
<evidence type="ECO:0000313" key="1">
    <source>
        <dbReference type="EMBL" id="KAI0048478.1"/>
    </source>
</evidence>
<protein>
    <submittedName>
        <fullName evidence="1">NAD-P-binding protein</fullName>
    </submittedName>
</protein>
<name>A0ACB8RWB5_9AGAM</name>
<dbReference type="Proteomes" id="UP000814033">
    <property type="component" value="Unassembled WGS sequence"/>
</dbReference>
<accession>A0ACB8RWB5</accession>
<sequence>MSSGSTDDRKSVLITGCSAGGIGHALATEFHAKGLRVFATSRTLMSMQDLADMGIETLALDVTDANAIQDVRNRVSVLTGGKLHVLVNNAGQGSPSAITDVSLPAARALFEVNFFAPIAVTQAFVPLLIAANGARVVQIGSIAAVLPLPFGAVYSSSKAALHVLNDVMRVELAPFGIKVINICSGSVQTNISRAPGLPADSLYKPMEDLYIERRMNVTQKNAAPLPEYARRVVAETLRANPTAWLWIGQHVWLAWFLDTFLWRTAKSWFVSWRFGLNVLAQRLAAGRR</sequence>
<dbReference type="EMBL" id="MU275886">
    <property type="protein sequence ID" value="KAI0048478.1"/>
    <property type="molecule type" value="Genomic_DNA"/>
</dbReference>
<evidence type="ECO:0000313" key="2">
    <source>
        <dbReference type="Proteomes" id="UP000814033"/>
    </source>
</evidence>